<dbReference type="SUPFAM" id="SSF161070">
    <property type="entry name" value="SNF-like"/>
    <property type="match status" value="1"/>
</dbReference>
<evidence type="ECO:0000256" key="4">
    <source>
        <dbReference type="ARBA" id="ARBA00022989"/>
    </source>
</evidence>
<feature type="transmembrane region" description="Helical" evidence="6">
    <location>
        <begin position="7"/>
        <end position="25"/>
    </location>
</feature>
<dbReference type="PROSITE" id="PS50267">
    <property type="entry name" value="NA_NEUROTRAN_SYMP_3"/>
    <property type="match status" value="1"/>
</dbReference>
<dbReference type="InterPro" id="IPR047218">
    <property type="entry name" value="YocR/YhdH-like"/>
</dbReference>
<feature type="transmembrane region" description="Helical" evidence="6">
    <location>
        <begin position="171"/>
        <end position="193"/>
    </location>
</feature>
<comment type="caution">
    <text evidence="7">The sequence shown here is derived from an EMBL/GenBank/DDBJ whole genome shotgun (WGS) entry which is preliminary data.</text>
</comment>
<evidence type="ECO:0000256" key="2">
    <source>
        <dbReference type="ARBA" id="ARBA00022448"/>
    </source>
</evidence>
<evidence type="ECO:0000256" key="3">
    <source>
        <dbReference type="ARBA" id="ARBA00022692"/>
    </source>
</evidence>
<evidence type="ECO:0000256" key="5">
    <source>
        <dbReference type="ARBA" id="ARBA00023136"/>
    </source>
</evidence>
<dbReference type="EMBL" id="NXLQ01000002">
    <property type="protein sequence ID" value="RDU67135.1"/>
    <property type="molecule type" value="Genomic_DNA"/>
</dbReference>
<dbReference type="Pfam" id="PF00209">
    <property type="entry name" value="SNF"/>
    <property type="match status" value="2"/>
</dbReference>
<proteinExistence type="predicted"/>
<feature type="transmembrane region" description="Helical" evidence="6">
    <location>
        <begin position="213"/>
        <end position="236"/>
    </location>
</feature>
<dbReference type="RefSeq" id="WP_115542432.1">
    <property type="nucleotide sequence ID" value="NZ_NXLQ01000002.1"/>
</dbReference>
<evidence type="ECO:0000313" key="8">
    <source>
        <dbReference type="Proteomes" id="UP000256379"/>
    </source>
</evidence>
<dbReference type="PANTHER" id="PTHR42948">
    <property type="entry name" value="TRANSPORTER"/>
    <property type="match status" value="1"/>
</dbReference>
<protein>
    <submittedName>
        <fullName evidence="7">Sodium-and chloride-dependent transporter</fullName>
    </submittedName>
</protein>
<dbReference type="OrthoDB" id="9762833at2"/>
<evidence type="ECO:0000313" key="7">
    <source>
        <dbReference type="EMBL" id="RDU67135.1"/>
    </source>
</evidence>
<accession>A0A3D8IQE5</accession>
<keyword evidence="2" id="KW-0813">Transport</keyword>
<name>A0A3D8IQE5_9HELI</name>
<gene>
    <name evidence="7" type="ORF">CQA53_02475</name>
</gene>
<dbReference type="CDD" id="cd10336">
    <property type="entry name" value="SLC6sbd_Tyt1-Like"/>
    <property type="match status" value="1"/>
</dbReference>
<comment type="subcellular location">
    <subcellularLocation>
        <location evidence="1">Membrane</location>
        <topology evidence="1">Multi-pass membrane protein</topology>
    </subcellularLocation>
</comment>
<evidence type="ECO:0000256" key="1">
    <source>
        <dbReference type="ARBA" id="ARBA00004141"/>
    </source>
</evidence>
<keyword evidence="3 6" id="KW-0812">Transmembrane</keyword>
<dbReference type="Proteomes" id="UP000256379">
    <property type="component" value="Unassembled WGS sequence"/>
</dbReference>
<dbReference type="NCBIfam" id="NF037979">
    <property type="entry name" value="Na_transp"/>
    <property type="match status" value="1"/>
</dbReference>
<dbReference type="PRINTS" id="PR00176">
    <property type="entry name" value="NANEUSMPORT"/>
</dbReference>
<organism evidence="7 8">
    <name type="scientific">Helicobacter didelphidarum</name>
    <dbReference type="NCBI Taxonomy" id="2040648"/>
    <lineage>
        <taxon>Bacteria</taxon>
        <taxon>Pseudomonadati</taxon>
        <taxon>Campylobacterota</taxon>
        <taxon>Epsilonproteobacteria</taxon>
        <taxon>Campylobacterales</taxon>
        <taxon>Helicobacteraceae</taxon>
        <taxon>Helicobacter</taxon>
    </lineage>
</organism>
<feature type="transmembrane region" description="Helical" evidence="6">
    <location>
        <begin position="140"/>
        <end position="159"/>
    </location>
</feature>
<feature type="transmembrane region" description="Helical" evidence="6">
    <location>
        <begin position="37"/>
        <end position="57"/>
    </location>
</feature>
<feature type="transmembrane region" description="Helical" evidence="6">
    <location>
        <begin position="297"/>
        <end position="321"/>
    </location>
</feature>
<feature type="transmembrane region" description="Helical" evidence="6">
    <location>
        <begin position="383"/>
        <end position="404"/>
    </location>
</feature>
<keyword evidence="8" id="KW-1185">Reference proteome</keyword>
<evidence type="ECO:0000256" key="6">
    <source>
        <dbReference type="SAM" id="Phobius"/>
    </source>
</evidence>
<dbReference type="InterPro" id="IPR037272">
    <property type="entry name" value="SNS_sf"/>
</dbReference>
<dbReference type="AlphaFoldDB" id="A0A3D8IQE5"/>
<keyword evidence="4 6" id="KW-1133">Transmembrane helix</keyword>
<reference evidence="7 8" key="1">
    <citation type="submission" date="2018-04" db="EMBL/GenBank/DDBJ databases">
        <title>Novel Campyloabacter and Helicobacter Species and Strains.</title>
        <authorList>
            <person name="Mannion A.J."/>
            <person name="Shen Z."/>
            <person name="Fox J.G."/>
        </authorList>
    </citation>
    <scope>NUCLEOTIDE SEQUENCE [LARGE SCALE GENOMIC DNA]</scope>
    <source>
        <strain evidence="7 8">MIT 17-337</strain>
    </source>
</reference>
<dbReference type="GO" id="GO:0016020">
    <property type="term" value="C:membrane"/>
    <property type="evidence" value="ECO:0007669"/>
    <property type="project" value="UniProtKB-SubCell"/>
</dbReference>
<dbReference type="PANTHER" id="PTHR42948:SF1">
    <property type="entry name" value="TRANSPORTER"/>
    <property type="match status" value="1"/>
</dbReference>
<feature type="transmembrane region" description="Helical" evidence="6">
    <location>
        <begin position="86"/>
        <end position="113"/>
    </location>
</feature>
<feature type="transmembrane region" description="Helical" evidence="6">
    <location>
        <begin position="425"/>
        <end position="447"/>
    </location>
</feature>
<sequence>MQTNFGKIGFILAALGSSIGLGHIWRFPTATGTSGGSAFVLLFLAISIFIGVAMLIAEMLIGQQGCKNVPDSFKEIAQNKQTPWRFMGFVLITGPVTLTFYCAVLGWVLYYLVSVSFNLPIDFLQSKEIFESFSRSTAQLPYQLVCFGIVLLITAYSVAHGIRGIEKLNYILMPLLFFIFFALLFYAMTLQSFPQSVNFMFKPDFSKITSEVIVDAMGQVFFSLSLGAGTILTYSAHIGKQQNLLSSALFIVISGIIISLVAGLMIFAFVFEYGDFNNIGDGEGLIFITLPVMFGHFGIFGSILSIFFMVGLLFAGISSTVSLLEPCIKYLCDRTKVSRVKITYMVTSGIFLAGVLVILSLNADIGHYFKFFGQSLFSLSVSLSANILLTWGSFLITLFIGYFVKKETLQTWTSSYFRSNIIFEIWYFCIKIIAPLMIIMIFANKFYSFL</sequence>
<feature type="transmembrane region" description="Helical" evidence="6">
    <location>
        <begin position="342"/>
        <end position="363"/>
    </location>
</feature>
<dbReference type="InterPro" id="IPR000175">
    <property type="entry name" value="Na/ntran_symport"/>
</dbReference>
<keyword evidence="5 6" id="KW-0472">Membrane</keyword>
<feature type="transmembrane region" description="Helical" evidence="6">
    <location>
        <begin position="248"/>
        <end position="271"/>
    </location>
</feature>